<dbReference type="SUPFAM" id="SSF53067">
    <property type="entry name" value="Actin-like ATPase domain"/>
    <property type="match status" value="2"/>
</dbReference>
<evidence type="ECO:0000256" key="2">
    <source>
        <dbReference type="ARBA" id="ARBA00022629"/>
    </source>
</evidence>
<dbReference type="RefSeq" id="WP_324668665.1">
    <property type="nucleotide sequence ID" value="NZ_CP141614.1"/>
</dbReference>
<dbReference type="PIRSF" id="PIRSF000538">
    <property type="entry name" value="GlpK"/>
    <property type="match status" value="1"/>
</dbReference>
<proteinExistence type="inferred from homology"/>
<feature type="domain" description="Carbohydrate kinase FGGY C-terminal" evidence="12">
    <location>
        <begin position="259"/>
        <end position="452"/>
    </location>
</feature>
<keyword evidence="6 8" id="KW-0067">ATP-binding</keyword>
<dbReference type="PROSITE" id="PS00933">
    <property type="entry name" value="FGGY_KINASES_1"/>
    <property type="match status" value="1"/>
</dbReference>
<dbReference type="PANTHER" id="PTHR43095:SF5">
    <property type="entry name" value="XYLULOSE KINASE"/>
    <property type="match status" value="1"/>
</dbReference>
<dbReference type="NCBIfam" id="TIGR01312">
    <property type="entry name" value="XylB"/>
    <property type="match status" value="1"/>
</dbReference>
<organism evidence="13 14">
    <name type="scientific">Geochorda subterranea</name>
    <dbReference type="NCBI Taxonomy" id="3109564"/>
    <lineage>
        <taxon>Bacteria</taxon>
        <taxon>Bacillati</taxon>
        <taxon>Bacillota</taxon>
        <taxon>Limnochordia</taxon>
        <taxon>Limnochordales</taxon>
        <taxon>Geochordaceae</taxon>
        <taxon>Geochorda</taxon>
    </lineage>
</organism>
<dbReference type="Gene3D" id="3.30.420.40">
    <property type="match status" value="2"/>
</dbReference>
<dbReference type="InterPro" id="IPR043129">
    <property type="entry name" value="ATPase_NBD"/>
</dbReference>
<evidence type="ECO:0000259" key="12">
    <source>
        <dbReference type="Pfam" id="PF02782"/>
    </source>
</evidence>
<dbReference type="InterPro" id="IPR018485">
    <property type="entry name" value="FGGY_C"/>
</dbReference>
<dbReference type="Proteomes" id="UP001333102">
    <property type="component" value="Chromosome"/>
</dbReference>
<keyword evidence="3 8" id="KW-0808">Transferase</keyword>
<sequence>MLRYVIGVDVGTTGAKTLLVDERGRVAAGAFDEYPLLVPRPGWAEQEPDAWYEATIHGIRKVVAQAGIRPDQVAALSLSGQMHGSVFVDRSGQVIRRPLLWCDVRTAEEVRAINEAVGRQRMVAIAGSPAMEGFTAPKVLWLRRHEPAHFDRIASVLLPKDYVRFRLTGELATEVSDAAGSAMFDVERGVWAPEVLEVVGLRPDQLPRVLRSVDVAGGLTRAAAEASGLPPGTPVVAGGADNACGAVGAGVVRPGRAHVSIGSSGVLVTFAATPSRDGGGRVHTFNHAVPGAWYVMGVMLAAGLSLRWVRDHLGQAERAVAELTGMDAYDLLTREAAISPPGARGLWFLPYLNGERTPHADPYARGVWFGLSAAHSRADLIRSVLEGVAFGLRDSLEVFREMGIEVKELRAIGGGGKSPLWRRVLADVLGVPIARLNVDEGPAYGAALLAGAGVGIWPNVAEASDASVTPVETVEPGEASDDYRARYRIFRSLYAALKESFREAAAISEATNP</sequence>
<dbReference type="EC" id="2.7.1.17" evidence="8 10"/>
<dbReference type="InterPro" id="IPR006000">
    <property type="entry name" value="Xylulokinase"/>
</dbReference>
<feature type="domain" description="Carbohydrate kinase FGGY N-terminal" evidence="11">
    <location>
        <begin position="4"/>
        <end position="248"/>
    </location>
</feature>
<comment type="function">
    <text evidence="8">Catalyzes the phosphorylation of D-xylulose to D-xylulose 5-phosphate.</text>
</comment>
<reference evidence="14" key="1">
    <citation type="submission" date="2023-12" db="EMBL/GenBank/DDBJ databases">
        <title>Novel isolates from deep terrestrial aquifers shed light on the physiology and ecology of the class Limnochordia.</title>
        <authorList>
            <person name="Karnachuk O.V."/>
            <person name="Lukina A.P."/>
            <person name="Avakyan M.R."/>
            <person name="Kadnikov V."/>
            <person name="Begmatov S."/>
            <person name="Beletsky A.V."/>
            <person name="Mardanov A.V."/>
            <person name="Ravin N.V."/>
        </authorList>
    </citation>
    <scope>NUCLEOTIDE SEQUENCE [LARGE SCALE GENOMIC DNA]</scope>
    <source>
        <strain evidence="14">LN</strain>
    </source>
</reference>
<dbReference type="InterPro" id="IPR018484">
    <property type="entry name" value="FGGY_N"/>
</dbReference>
<comment type="catalytic activity">
    <reaction evidence="8 10">
        <text>D-xylulose + ATP = D-xylulose 5-phosphate + ADP + H(+)</text>
        <dbReference type="Rhea" id="RHEA:10964"/>
        <dbReference type="ChEBI" id="CHEBI:15378"/>
        <dbReference type="ChEBI" id="CHEBI:17140"/>
        <dbReference type="ChEBI" id="CHEBI:30616"/>
        <dbReference type="ChEBI" id="CHEBI:57737"/>
        <dbReference type="ChEBI" id="CHEBI:456216"/>
        <dbReference type="EC" id="2.7.1.17"/>
    </reaction>
</comment>
<evidence type="ECO:0000256" key="4">
    <source>
        <dbReference type="ARBA" id="ARBA00022741"/>
    </source>
</evidence>
<dbReference type="EMBL" id="CP141614">
    <property type="protein sequence ID" value="WRP14349.1"/>
    <property type="molecule type" value="Genomic_DNA"/>
</dbReference>
<keyword evidence="14" id="KW-1185">Reference proteome</keyword>
<dbReference type="PANTHER" id="PTHR43095">
    <property type="entry name" value="SUGAR KINASE"/>
    <property type="match status" value="1"/>
</dbReference>
<comment type="similarity">
    <text evidence="1 8 9">Belongs to the FGGY kinase family.</text>
</comment>
<dbReference type="InterPro" id="IPR050406">
    <property type="entry name" value="FGGY_Carb_Kinase"/>
</dbReference>
<evidence type="ECO:0000313" key="14">
    <source>
        <dbReference type="Proteomes" id="UP001333102"/>
    </source>
</evidence>
<dbReference type="HAMAP" id="MF_02220">
    <property type="entry name" value="XylB"/>
    <property type="match status" value="1"/>
</dbReference>
<evidence type="ECO:0000256" key="3">
    <source>
        <dbReference type="ARBA" id="ARBA00022679"/>
    </source>
</evidence>
<evidence type="ECO:0000256" key="8">
    <source>
        <dbReference type="HAMAP-Rule" id="MF_02220"/>
    </source>
</evidence>
<keyword evidence="7 8" id="KW-0119">Carbohydrate metabolism</keyword>
<dbReference type="InterPro" id="IPR018483">
    <property type="entry name" value="Carb_kinase_FGGY_CS"/>
</dbReference>
<feature type="active site" description="Proton acceptor" evidence="8">
    <location>
        <position position="241"/>
    </location>
</feature>
<protein>
    <recommendedName>
        <fullName evidence="8 10">Xylulose kinase</fullName>
        <shortName evidence="8 10">Xylulokinase</shortName>
        <ecNumber evidence="8 10">2.7.1.17</ecNumber>
    </recommendedName>
</protein>
<name>A0ABZ1BND7_9FIRM</name>
<evidence type="ECO:0000256" key="1">
    <source>
        <dbReference type="ARBA" id="ARBA00009156"/>
    </source>
</evidence>
<evidence type="ECO:0000259" key="11">
    <source>
        <dbReference type="Pfam" id="PF00370"/>
    </source>
</evidence>
<dbReference type="GO" id="GO:0004856">
    <property type="term" value="F:D-xylulokinase activity"/>
    <property type="evidence" value="ECO:0007669"/>
    <property type="project" value="UniProtKB-EC"/>
</dbReference>
<evidence type="ECO:0000256" key="5">
    <source>
        <dbReference type="ARBA" id="ARBA00022777"/>
    </source>
</evidence>
<evidence type="ECO:0000256" key="10">
    <source>
        <dbReference type="RuleBase" id="RU364073"/>
    </source>
</evidence>
<evidence type="ECO:0000313" key="13">
    <source>
        <dbReference type="EMBL" id="WRP14349.1"/>
    </source>
</evidence>
<keyword evidence="5 8" id="KW-0418">Kinase</keyword>
<evidence type="ECO:0000256" key="9">
    <source>
        <dbReference type="RuleBase" id="RU003733"/>
    </source>
</evidence>
<keyword evidence="4 8" id="KW-0547">Nucleotide-binding</keyword>
<feature type="site" description="Important for activity" evidence="8">
    <location>
        <position position="9"/>
    </location>
</feature>
<dbReference type="Pfam" id="PF00370">
    <property type="entry name" value="FGGY_N"/>
    <property type="match status" value="1"/>
</dbReference>
<gene>
    <name evidence="8 10 13" type="primary">xylB</name>
    <name evidence="13" type="ORF">VLY81_13150</name>
</gene>
<feature type="binding site" evidence="8">
    <location>
        <begin position="82"/>
        <end position="83"/>
    </location>
    <ligand>
        <name>substrate</name>
    </ligand>
</feature>
<dbReference type="CDD" id="cd07808">
    <property type="entry name" value="ASKHA_NBD_FGGY_EcXK-like"/>
    <property type="match status" value="1"/>
</dbReference>
<keyword evidence="2 8" id="KW-0859">Xylose metabolism</keyword>
<dbReference type="Pfam" id="PF02782">
    <property type="entry name" value="FGGY_C"/>
    <property type="match status" value="1"/>
</dbReference>
<dbReference type="InterPro" id="IPR000577">
    <property type="entry name" value="Carb_kinase_FGGY"/>
</dbReference>
<dbReference type="PROSITE" id="PS00445">
    <property type="entry name" value="FGGY_KINASES_2"/>
    <property type="match status" value="1"/>
</dbReference>
<evidence type="ECO:0000256" key="6">
    <source>
        <dbReference type="ARBA" id="ARBA00022840"/>
    </source>
</evidence>
<accession>A0ABZ1BND7</accession>
<evidence type="ECO:0000256" key="7">
    <source>
        <dbReference type="ARBA" id="ARBA00023277"/>
    </source>
</evidence>